<reference evidence="2" key="1">
    <citation type="submission" date="2020-07" db="EMBL/GenBank/DDBJ databases">
        <title>The High-quality genome of the commercially important snow crab, Chionoecetes opilio.</title>
        <authorList>
            <person name="Jeong J.-H."/>
            <person name="Ryu S."/>
        </authorList>
    </citation>
    <scope>NUCLEOTIDE SEQUENCE</scope>
    <source>
        <strain evidence="2">MADBK_172401_WGS</strain>
        <tissue evidence="2">Digestive gland</tissue>
    </source>
</reference>
<comment type="caution">
    <text evidence="2">The sequence shown here is derived from an EMBL/GenBank/DDBJ whole genome shotgun (WGS) entry which is preliminary data.</text>
</comment>
<dbReference type="AlphaFoldDB" id="A0A8J4Y9M8"/>
<organism evidence="2 3">
    <name type="scientific">Chionoecetes opilio</name>
    <name type="common">Atlantic snow crab</name>
    <name type="synonym">Cancer opilio</name>
    <dbReference type="NCBI Taxonomy" id="41210"/>
    <lineage>
        <taxon>Eukaryota</taxon>
        <taxon>Metazoa</taxon>
        <taxon>Ecdysozoa</taxon>
        <taxon>Arthropoda</taxon>
        <taxon>Crustacea</taxon>
        <taxon>Multicrustacea</taxon>
        <taxon>Malacostraca</taxon>
        <taxon>Eumalacostraca</taxon>
        <taxon>Eucarida</taxon>
        <taxon>Decapoda</taxon>
        <taxon>Pleocyemata</taxon>
        <taxon>Brachyura</taxon>
        <taxon>Eubrachyura</taxon>
        <taxon>Majoidea</taxon>
        <taxon>Majidae</taxon>
        <taxon>Chionoecetes</taxon>
    </lineage>
</organism>
<dbReference type="Proteomes" id="UP000770661">
    <property type="component" value="Unassembled WGS sequence"/>
</dbReference>
<evidence type="ECO:0000256" key="1">
    <source>
        <dbReference type="SAM" id="Phobius"/>
    </source>
</evidence>
<evidence type="ECO:0000313" key="2">
    <source>
        <dbReference type="EMBL" id="KAG0723968.1"/>
    </source>
</evidence>
<protein>
    <submittedName>
        <fullName evidence="2">Uncharacterized protein</fullName>
    </submittedName>
</protein>
<keyword evidence="1" id="KW-0812">Transmembrane</keyword>
<proteinExistence type="predicted"/>
<gene>
    <name evidence="2" type="ORF">GWK47_041604</name>
</gene>
<name>A0A8J4Y9M8_CHIOP</name>
<keyword evidence="1" id="KW-1133">Transmembrane helix</keyword>
<accession>A0A8J4Y9M8</accession>
<dbReference type="OrthoDB" id="878at2759"/>
<evidence type="ECO:0000313" key="3">
    <source>
        <dbReference type="Proteomes" id="UP000770661"/>
    </source>
</evidence>
<dbReference type="EMBL" id="JACEEZ010007556">
    <property type="protein sequence ID" value="KAG0723968.1"/>
    <property type="molecule type" value="Genomic_DNA"/>
</dbReference>
<sequence>MAGWIQKVASVCRLQRPSFYRPWVQAGVQHVRPSSHFTYYPDTLPESHASHPYLSLPKPRHYTESRETERLNMFQSINSAMDHALATDDTAALLRRPGSSLLSLLFGGALGASSLGLSALAPLAALVVPRHGRCLLLLRKQQFLELSKGVSHVLGCPRDGAAALGLTLAWELHAHVKASLHRGAAALQHASLLCTHREAARHLCFRHCCLLVFLLFITLFV</sequence>
<keyword evidence="1" id="KW-0472">Membrane</keyword>
<feature type="transmembrane region" description="Helical" evidence="1">
    <location>
        <begin position="104"/>
        <end position="128"/>
    </location>
</feature>
<feature type="transmembrane region" description="Helical" evidence="1">
    <location>
        <begin position="203"/>
        <end position="220"/>
    </location>
</feature>
<keyword evidence="3" id="KW-1185">Reference proteome</keyword>